<dbReference type="Pfam" id="PF24722">
    <property type="entry name" value="DUF7674"/>
    <property type="match status" value="1"/>
</dbReference>
<comment type="caution">
    <text evidence="2">The sequence shown here is derived from an EMBL/GenBank/DDBJ whole genome shotgun (WGS) entry which is preliminary data.</text>
</comment>
<organism evidence="2 3">
    <name type="scientific">Actinoplanes couchii</name>
    <dbReference type="NCBI Taxonomy" id="403638"/>
    <lineage>
        <taxon>Bacteria</taxon>
        <taxon>Bacillati</taxon>
        <taxon>Actinomycetota</taxon>
        <taxon>Actinomycetes</taxon>
        <taxon>Micromonosporales</taxon>
        <taxon>Micromonosporaceae</taxon>
        <taxon>Actinoplanes</taxon>
    </lineage>
</organism>
<protein>
    <recommendedName>
        <fullName evidence="1">DUF7674 domain-containing protein</fullName>
    </recommendedName>
</protein>
<proteinExistence type="predicted"/>
<dbReference type="EMBL" id="BOMG01000039">
    <property type="protein sequence ID" value="GID54197.1"/>
    <property type="molecule type" value="Genomic_DNA"/>
</dbReference>
<dbReference type="InterPro" id="IPR056091">
    <property type="entry name" value="DUF7674"/>
</dbReference>
<reference evidence="2 3" key="1">
    <citation type="submission" date="2021-01" db="EMBL/GenBank/DDBJ databases">
        <title>Whole genome shotgun sequence of Actinoplanes couchii NBRC 106145.</title>
        <authorList>
            <person name="Komaki H."/>
            <person name="Tamura T."/>
        </authorList>
    </citation>
    <scope>NUCLEOTIDE SEQUENCE [LARGE SCALE GENOMIC DNA]</scope>
    <source>
        <strain evidence="2 3">NBRC 106145</strain>
    </source>
</reference>
<sequence>MSVWPIIRGLMSKRSPTYAGFRDYLWDLLPEAREQILFEELGEVGCHGDTDDLTAYRFMSMAFLDALAEAVERGDTALVCRGVAMVEEMLAAGDRDLDDVVQIRVLEKTGHTPGLTELFREYAGPITWRRMVYTEGLPPPERPATFGEPVPDGRPGPEASAVRDWLWKHVPLSRYPLLVVELDEVRRTMSLAAMTPERYIAEAVVSGMLRDNLNEFVPGHPDPELTEAAAAELELMVADPGMAALLRPHTATLTAEADRNPLLHSYAGPLLRAFLQG</sequence>
<keyword evidence="3" id="KW-1185">Reference proteome</keyword>
<dbReference type="Proteomes" id="UP000612282">
    <property type="component" value="Unassembled WGS sequence"/>
</dbReference>
<evidence type="ECO:0000313" key="3">
    <source>
        <dbReference type="Proteomes" id="UP000612282"/>
    </source>
</evidence>
<name>A0ABQ3X6V5_9ACTN</name>
<accession>A0ABQ3X6V5</accession>
<gene>
    <name evidence="2" type="ORF">Aco03nite_026010</name>
</gene>
<feature type="domain" description="DUF7674" evidence="1">
    <location>
        <begin position="23"/>
        <end position="122"/>
    </location>
</feature>
<evidence type="ECO:0000313" key="2">
    <source>
        <dbReference type="EMBL" id="GID54197.1"/>
    </source>
</evidence>
<evidence type="ECO:0000259" key="1">
    <source>
        <dbReference type="Pfam" id="PF24722"/>
    </source>
</evidence>